<dbReference type="CDD" id="cd14014">
    <property type="entry name" value="STKc_PknB_like"/>
    <property type="match status" value="1"/>
</dbReference>
<keyword evidence="7" id="KW-0472">Membrane</keyword>
<dbReference type="PROSITE" id="PS00107">
    <property type="entry name" value="PROTEIN_KINASE_ATP"/>
    <property type="match status" value="1"/>
</dbReference>
<evidence type="ECO:0000256" key="7">
    <source>
        <dbReference type="SAM" id="Phobius"/>
    </source>
</evidence>
<dbReference type="InterPro" id="IPR019734">
    <property type="entry name" value="TPR_rpt"/>
</dbReference>
<evidence type="ECO:0000256" key="5">
    <source>
        <dbReference type="PROSITE-ProRule" id="PRU10141"/>
    </source>
</evidence>
<evidence type="ECO:0000256" key="1">
    <source>
        <dbReference type="ARBA" id="ARBA00022679"/>
    </source>
</evidence>
<evidence type="ECO:0000313" key="9">
    <source>
        <dbReference type="EMBL" id="WXB04316.1"/>
    </source>
</evidence>
<dbReference type="InterPro" id="IPR011990">
    <property type="entry name" value="TPR-like_helical_dom_sf"/>
</dbReference>
<dbReference type="GO" id="GO:0016301">
    <property type="term" value="F:kinase activity"/>
    <property type="evidence" value="ECO:0007669"/>
    <property type="project" value="UniProtKB-KW"/>
</dbReference>
<keyword evidence="7" id="KW-1133">Transmembrane helix</keyword>
<keyword evidence="7" id="KW-0812">Transmembrane</keyword>
<feature type="domain" description="Protein kinase" evidence="8">
    <location>
        <begin position="52"/>
        <end position="326"/>
    </location>
</feature>
<reference evidence="9" key="1">
    <citation type="submission" date="2021-12" db="EMBL/GenBank/DDBJ databases">
        <title>Discovery of the Pendulisporaceae a myxobacterial family with distinct sporulation behavior and unique specialized metabolism.</title>
        <authorList>
            <person name="Garcia R."/>
            <person name="Popoff A."/>
            <person name="Bader C.D."/>
            <person name="Loehr J."/>
            <person name="Walesch S."/>
            <person name="Walt C."/>
            <person name="Boldt J."/>
            <person name="Bunk B."/>
            <person name="Haeckl F.J.F.P.J."/>
            <person name="Gunesch A.P."/>
            <person name="Birkelbach J."/>
            <person name="Nuebel U."/>
            <person name="Pietschmann T."/>
            <person name="Bach T."/>
            <person name="Mueller R."/>
        </authorList>
    </citation>
    <scope>NUCLEOTIDE SEQUENCE</scope>
    <source>
        <strain evidence="9">MSr11367</strain>
    </source>
</reference>
<name>A0ABZ2L519_9BACT</name>
<keyword evidence="2 5" id="KW-0547">Nucleotide-binding</keyword>
<evidence type="ECO:0000313" key="10">
    <source>
        <dbReference type="Proteomes" id="UP001374803"/>
    </source>
</evidence>
<protein>
    <submittedName>
        <fullName evidence="9">Serine/threonine-protein kinase</fullName>
    </submittedName>
</protein>
<feature type="binding site" evidence="5">
    <location>
        <position position="81"/>
    </location>
    <ligand>
        <name>ATP</name>
        <dbReference type="ChEBI" id="CHEBI:30616"/>
    </ligand>
</feature>
<dbReference type="InterPro" id="IPR011009">
    <property type="entry name" value="Kinase-like_dom_sf"/>
</dbReference>
<evidence type="ECO:0000256" key="3">
    <source>
        <dbReference type="ARBA" id="ARBA00022777"/>
    </source>
</evidence>
<gene>
    <name evidence="9" type="ORF">LVJ94_46365</name>
</gene>
<keyword evidence="3 9" id="KW-0418">Kinase</keyword>
<dbReference type="SUPFAM" id="SSF48452">
    <property type="entry name" value="TPR-like"/>
    <property type="match status" value="2"/>
</dbReference>
<dbReference type="Pfam" id="PF13374">
    <property type="entry name" value="TPR_10"/>
    <property type="match status" value="1"/>
</dbReference>
<dbReference type="PROSITE" id="PS00108">
    <property type="entry name" value="PROTEIN_KINASE_ST"/>
    <property type="match status" value="1"/>
</dbReference>
<dbReference type="InterPro" id="IPR017441">
    <property type="entry name" value="Protein_kinase_ATP_BS"/>
</dbReference>
<feature type="transmembrane region" description="Helical" evidence="7">
    <location>
        <begin position="337"/>
        <end position="355"/>
    </location>
</feature>
<proteinExistence type="predicted"/>
<feature type="compositionally biased region" description="Basic and acidic residues" evidence="6">
    <location>
        <begin position="30"/>
        <end position="41"/>
    </location>
</feature>
<evidence type="ECO:0000256" key="2">
    <source>
        <dbReference type="ARBA" id="ARBA00022741"/>
    </source>
</evidence>
<evidence type="ECO:0000259" key="8">
    <source>
        <dbReference type="PROSITE" id="PS50011"/>
    </source>
</evidence>
<dbReference type="InterPro" id="IPR000719">
    <property type="entry name" value="Prot_kinase_dom"/>
</dbReference>
<dbReference type="PANTHER" id="PTHR43289">
    <property type="entry name" value="MITOGEN-ACTIVATED PROTEIN KINASE KINASE KINASE 20-RELATED"/>
    <property type="match status" value="1"/>
</dbReference>
<dbReference type="InterPro" id="IPR008271">
    <property type="entry name" value="Ser/Thr_kinase_AS"/>
</dbReference>
<dbReference type="RefSeq" id="WP_394833955.1">
    <property type="nucleotide sequence ID" value="NZ_CP089929.1"/>
</dbReference>
<feature type="region of interest" description="Disordered" evidence="6">
    <location>
        <begin position="1"/>
        <end position="45"/>
    </location>
</feature>
<dbReference type="Pfam" id="PF00069">
    <property type="entry name" value="Pkinase"/>
    <property type="match status" value="1"/>
</dbReference>
<evidence type="ECO:0000256" key="6">
    <source>
        <dbReference type="SAM" id="MobiDB-lite"/>
    </source>
</evidence>
<dbReference type="Gene3D" id="1.25.40.10">
    <property type="entry name" value="Tetratricopeptide repeat domain"/>
    <property type="match status" value="2"/>
</dbReference>
<dbReference type="PROSITE" id="PS50011">
    <property type="entry name" value="PROTEIN_KINASE_DOM"/>
    <property type="match status" value="1"/>
</dbReference>
<sequence>MSECETCKRARRLTPQESPPSATLTSHARSPADRRTKDRPPPIEPGTYVGRYLVIDLIGTGGMGSVYRAYDPKLNRNVAVKVIRVRSSDAGDTGPRPRLLREAQALAKVVHPHVVSIFDVGEFREQVFFAMELIEGSTLRDVLRRGAHDRRKLLQLLDHAGRGLAAAHDAGLVHRDFKPENVLIDREGRVKVVDFGLARAVDAYKSEDPVPMPPGEWPSVLDQRITETGAFLGTPAYMSPEQYLGLATDARSDQFSFCCVAYEALVGRHPFLNKRGHISAEALCAGEIEISNRRLDPGYLRVLTRGLSRDPSNRYSSIEHLLDELAAVPRRRRRRGVGIAAIVCAAAGLIGVPVLQKHRAQRCEAVATQALADIWDTPRRDKVEGVFVGDAKAFGRDIWQKVAATLDAYAGQWKQTSMELCRSTDWWRNEDNAMHKRSSSCLDERRRELRAVTDVLSGGDRDVRLRAPDMLIQLDSLSACTNVAALALTPLPAYDKATATTVERIRDLLAQSRAFNDARQVGPGEEAARQALDLARTHHHQALAAEALYRLSQIQSTGNNFEASEANIVQALAEAEASGHERLLPFLWNQLIITVGFETDRPNEVERLIPLVESMVKRFDPGGPANIEFATTRGLLDKEGGRYERAMEQFNAALDMSRHAYGENDIRRIMIYQQLAITERTIGQLDAGAAHARAALTETEAMFGPEHPQNMKTLSILARILSEQGDSAGTRAVAERTLRIVEQVSSAENIDPDVPVSLSEIANALLVDAQPAEALALFRRSYDLFPVKTTDATVSLAGIARAEDALGHLEAARTTFEQVLAANRKLLGPGNPGTLTSGARFGRILRLLHREREALQLCTQLLEDGERKGGPKGVHIAMALSCIGESYEQLGQLPQALTALERAKKLLDGEKSPRREYRAIIDFGLARVLWQTGGDRERARHLATEAADDYEHAGRANAQNAAAVQAWLAKNATL</sequence>
<keyword evidence="10" id="KW-1185">Reference proteome</keyword>
<dbReference type="Gene3D" id="3.30.200.20">
    <property type="entry name" value="Phosphorylase Kinase, domain 1"/>
    <property type="match status" value="1"/>
</dbReference>
<dbReference type="EMBL" id="CP089983">
    <property type="protein sequence ID" value="WXB04316.1"/>
    <property type="molecule type" value="Genomic_DNA"/>
</dbReference>
<keyword evidence="1" id="KW-0808">Transferase</keyword>
<dbReference type="PANTHER" id="PTHR43289:SF34">
    <property type="entry name" value="SERINE_THREONINE-PROTEIN KINASE YBDM-RELATED"/>
    <property type="match status" value="1"/>
</dbReference>
<evidence type="ECO:0000256" key="4">
    <source>
        <dbReference type="ARBA" id="ARBA00022840"/>
    </source>
</evidence>
<dbReference type="SMART" id="SM00028">
    <property type="entry name" value="TPR"/>
    <property type="match status" value="5"/>
</dbReference>
<organism evidence="9 10">
    <name type="scientific">Pendulispora rubella</name>
    <dbReference type="NCBI Taxonomy" id="2741070"/>
    <lineage>
        <taxon>Bacteria</taxon>
        <taxon>Pseudomonadati</taxon>
        <taxon>Myxococcota</taxon>
        <taxon>Myxococcia</taxon>
        <taxon>Myxococcales</taxon>
        <taxon>Sorangiineae</taxon>
        <taxon>Pendulisporaceae</taxon>
        <taxon>Pendulispora</taxon>
    </lineage>
</organism>
<dbReference type="SUPFAM" id="SSF56112">
    <property type="entry name" value="Protein kinase-like (PK-like)"/>
    <property type="match status" value="1"/>
</dbReference>
<feature type="compositionally biased region" description="Polar residues" evidence="6">
    <location>
        <begin position="15"/>
        <end position="28"/>
    </location>
</feature>
<dbReference type="Proteomes" id="UP001374803">
    <property type="component" value="Chromosome"/>
</dbReference>
<dbReference type="Gene3D" id="1.10.510.10">
    <property type="entry name" value="Transferase(Phosphotransferase) domain 1"/>
    <property type="match status" value="1"/>
</dbReference>
<keyword evidence="4 5" id="KW-0067">ATP-binding</keyword>
<accession>A0ABZ2L519</accession>